<protein>
    <submittedName>
        <fullName evidence="1">Uncharacterized protein</fullName>
    </submittedName>
</protein>
<evidence type="ECO:0000313" key="1">
    <source>
        <dbReference type="EMBL" id="TYG95772.1"/>
    </source>
</evidence>
<proteinExistence type="predicted"/>
<dbReference type="AlphaFoldDB" id="A0A5D2ES10"/>
<organism evidence="1 2">
    <name type="scientific">Gossypium darwinii</name>
    <name type="common">Darwin's cotton</name>
    <name type="synonym">Gossypium barbadense var. darwinii</name>
    <dbReference type="NCBI Taxonomy" id="34276"/>
    <lineage>
        <taxon>Eukaryota</taxon>
        <taxon>Viridiplantae</taxon>
        <taxon>Streptophyta</taxon>
        <taxon>Embryophyta</taxon>
        <taxon>Tracheophyta</taxon>
        <taxon>Spermatophyta</taxon>
        <taxon>Magnoliopsida</taxon>
        <taxon>eudicotyledons</taxon>
        <taxon>Gunneridae</taxon>
        <taxon>Pentapetalae</taxon>
        <taxon>rosids</taxon>
        <taxon>malvids</taxon>
        <taxon>Malvales</taxon>
        <taxon>Malvaceae</taxon>
        <taxon>Malvoideae</taxon>
        <taxon>Gossypium</taxon>
    </lineage>
</organism>
<dbReference type="Proteomes" id="UP000323506">
    <property type="component" value="Chromosome A11"/>
</dbReference>
<gene>
    <name evidence="1" type="ORF">ES288_A11G294600v1</name>
</gene>
<name>A0A5D2ES10_GOSDA</name>
<accession>A0A5D2ES10</accession>
<sequence length="67" mass="7309">MRLCPNIVQRPPDRVASLTSTVWDILLAIYRCTLSEKVMDEMPSIISLVASPSKSSNSSSYGLAPPD</sequence>
<evidence type="ECO:0000313" key="2">
    <source>
        <dbReference type="Proteomes" id="UP000323506"/>
    </source>
</evidence>
<reference evidence="1 2" key="1">
    <citation type="submission" date="2019-06" db="EMBL/GenBank/DDBJ databases">
        <title>WGS assembly of Gossypium darwinii.</title>
        <authorList>
            <person name="Chen Z.J."/>
            <person name="Sreedasyam A."/>
            <person name="Ando A."/>
            <person name="Song Q."/>
            <person name="De L."/>
            <person name="Hulse-Kemp A."/>
            <person name="Ding M."/>
            <person name="Ye W."/>
            <person name="Kirkbride R."/>
            <person name="Jenkins J."/>
            <person name="Plott C."/>
            <person name="Lovell J."/>
            <person name="Lin Y.-M."/>
            <person name="Vaughn R."/>
            <person name="Liu B."/>
            <person name="Li W."/>
            <person name="Simpson S."/>
            <person name="Scheffler B."/>
            <person name="Saski C."/>
            <person name="Grover C."/>
            <person name="Hu G."/>
            <person name="Conover J."/>
            <person name="Carlson J."/>
            <person name="Shu S."/>
            <person name="Boston L."/>
            <person name="Williams M."/>
            <person name="Peterson D."/>
            <person name="Mcgee K."/>
            <person name="Jones D."/>
            <person name="Wendel J."/>
            <person name="Stelly D."/>
            <person name="Grimwood J."/>
            <person name="Schmutz J."/>
        </authorList>
    </citation>
    <scope>NUCLEOTIDE SEQUENCE [LARGE SCALE GENOMIC DNA]</scope>
    <source>
        <strain evidence="1">1808015.09</strain>
    </source>
</reference>
<dbReference type="EMBL" id="CM017698">
    <property type="protein sequence ID" value="TYG95772.1"/>
    <property type="molecule type" value="Genomic_DNA"/>
</dbReference>
<keyword evidence="2" id="KW-1185">Reference proteome</keyword>